<proteinExistence type="predicted"/>
<dbReference type="InterPro" id="IPR028245">
    <property type="entry name" value="PIL1/LSP1"/>
</dbReference>
<reference evidence="2 3" key="1">
    <citation type="submission" date="2016-03" db="EMBL/GenBank/DDBJ databases">
        <title>Choanephora cucurbitarum.</title>
        <authorList>
            <person name="Min B."/>
            <person name="Park H."/>
            <person name="Park J.-H."/>
            <person name="Shin H.-D."/>
            <person name="Choi I.-G."/>
        </authorList>
    </citation>
    <scope>NUCLEOTIDE SEQUENCE [LARGE SCALE GENOMIC DNA]</scope>
    <source>
        <strain evidence="2 3">KUS-F28377</strain>
    </source>
</reference>
<evidence type="ECO:0000313" key="2">
    <source>
        <dbReference type="EMBL" id="OBZ91888.1"/>
    </source>
</evidence>
<accession>A0A1C7NS76</accession>
<comment type="caution">
    <text evidence="2">The sequence shown here is derived from an EMBL/GenBank/DDBJ whole genome shotgun (WGS) entry which is preliminary data.</text>
</comment>
<evidence type="ECO:0000313" key="3">
    <source>
        <dbReference type="Proteomes" id="UP000093000"/>
    </source>
</evidence>
<feature type="compositionally biased region" description="Polar residues" evidence="1">
    <location>
        <begin position="545"/>
        <end position="561"/>
    </location>
</feature>
<dbReference type="InterPro" id="IPR027267">
    <property type="entry name" value="AH/BAR_dom_sf"/>
</dbReference>
<gene>
    <name evidence="2" type="primary">PIL1_0</name>
    <name evidence="2" type="ORF">A0J61_00017</name>
</gene>
<feature type="compositionally biased region" description="Basic and acidic residues" evidence="1">
    <location>
        <begin position="269"/>
        <end position="280"/>
    </location>
</feature>
<feature type="compositionally biased region" description="Basic and acidic residues" evidence="1">
    <location>
        <begin position="562"/>
        <end position="571"/>
    </location>
</feature>
<dbReference type="GO" id="GO:0070941">
    <property type="term" value="P:eisosome assembly"/>
    <property type="evidence" value="ECO:0007669"/>
    <property type="project" value="TreeGrafter"/>
</dbReference>
<dbReference type="PANTHER" id="PTHR31962:SF1">
    <property type="entry name" value="SPHINGOLIPID LONG CHAIN BASE-RESPONSIVE PROTEIN PIL1"/>
    <property type="match status" value="1"/>
</dbReference>
<feature type="region of interest" description="Disordered" evidence="1">
    <location>
        <begin position="525"/>
        <end position="571"/>
    </location>
</feature>
<protein>
    <submittedName>
        <fullName evidence="2">Sphingolipid long chain base-responsive protein PIL1</fullName>
    </submittedName>
</protein>
<dbReference type="PANTHER" id="PTHR31962">
    <property type="entry name" value="SPHINGOLIPID LONG CHAIN BASE-RESPONSIVE PROTEIN PIL1"/>
    <property type="match status" value="1"/>
</dbReference>
<feature type="compositionally biased region" description="Polar residues" evidence="1">
    <location>
        <begin position="306"/>
        <end position="321"/>
    </location>
</feature>
<sequence length="571" mass="66026">MNFKDLQYSIGKFKTDIHSQIVKSNPLQKQDTKALSLWIFQERNDLASMRTLAYERSETNKALKAWTQQECEEDKTENSRDLEDIVGDKLFRLLNKQVEVEQEFANKYQQYRHAIKSIRDREEKLSDQREKKRSLQSRIQNLKKNSPKSPKLTEFQHELDSLAKDTHESEMDLADFKRFALKEAFYLRFNAMNEYAQKTALIAGFGRYLTDLIEIEPTPPSQINRNPYEKGPEAAIIFADAVNALENWKPSTEDERPTLANAVPSGKGKQPERAQPEDVKAQPPNTPPELPPRRQTQDSIADLDANAQQPIRTANEVSSRTGDLERNGQNEVDVERVDLYDGPPPAYDEHSRPNGSYDSDAKVPQNTEVHENRYNEAFFGSPLQAHSHLSSQQQGLASPQPAYINLTDSPMPMHTPLQQHWNRQDSSFYDPTNMMYNQVNYHQLYRHVSQRQQYYTHRPYTEFQQQFNHARQDTQGQQIRQRVDAGGFRIPVHGQSAEDEKQRLAQHYQSQDQQAYNQNVYQYNNHSSQYQKPATPPAPVPAHAQISQEQVPQTPESASSQDFHEQKTLEE</sequence>
<evidence type="ECO:0000256" key="1">
    <source>
        <dbReference type="SAM" id="MobiDB-lite"/>
    </source>
</evidence>
<dbReference type="AlphaFoldDB" id="A0A1C7NS76"/>
<name>A0A1C7NS76_9FUNG</name>
<feature type="compositionally biased region" description="Basic and acidic residues" evidence="1">
    <location>
        <begin position="322"/>
        <end position="339"/>
    </location>
</feature>
<dbReference type="Gene3D" id="1.20.1270.60">
    <property type="entry name" value="Arfaptin homology (AH) domain/BAR domain"/>
    <property type="match status" value="1"/>
</dbReference>
<organism evidence="2 3">
    <name type="scientific">Choanephora cucurbitarum</name>
    <dbReference type="NCBI Taxonomy" id="101091"/>
    <lineage>
        <taxon>Eukaryota</taxon>
        <taxon>Fungi</taxon>
        <taxon>Fungi incertae sedis</taxon>
        <taxon>Mucoromycota</taxon>
        <taxon>Mucoromycotina</taxon>
        <taxon>Mucoromycetes</taxon>
        <taxon>Mucorales</taxon>
        <taxon>Mucorineae</taxon>
        <taxon>Choanephoraceae</taxon>
        <taxon>Choanephoroideae</taxon>
        <taxon>Choanephora</taxon>
    </lineage>
</organism>
<dbReference type="Proteomes" id="UP000093000">
    <property type="component" value="Unassembled WGS sequence"/>
</dbReference>
<feature type="region of interest" description="Disordered" evidence="1">
    <location>
        <begin position="248"/>
        <end position="362"/>
    </location>
</feature>
<dbReference type="Pfam" id="PF13805">
    <property type="entry name" value="Pil1"/>
    <property type="match status" value="1"/>
</dbReference>
<dbReference type="STRING" id="101091.A0A1C7NS76"/>
<feature type="compositionally biased region" description="Polar residues" evidence="1">
    <location>
        <begin position="136"/>
        <end position="148"/>
    </location>
</feature>
<keyword evidence="3" id="KW-1185">Reference proteome</keyword>
<dbReference type="EMBL" id="LUGH01000001">
    <property type="protein sequence ID" value="OBZ91888.1"/>
    <property type="molecule type" value="Genomic_DNA"/>
</dbReference>
<dbReference type="OrthoDB" id="5599269at2759"/>
<dbReference type="InParanoid" id="A0A1C7NS76"/>
<feature type="region of interest" description="Disordered" evidence="1">
    <location>
        <begin position="122"/>
        <end position="150"/>
    </location>
</feature>
<dbReference type="GO" id="GO:0036286">
    <property type="term" value="C:eisosome filament"/>
    <property type="evidence" value="ECO:0007669"/>
    <property type="project" value="TreeGrafter"/>
</dbReference>
<dbReference type="GO" id="GO:0006897">
    <property type="term" value="P:endocytosis"/>
    <property type="evidence" value="ECO:0007669"/>
    <property type="project" value="TreeGrafter"/>
</dbReference>
<dbReference type="GO" id="GO:0008289">
    <property type="term" value="F:lipid binding"/>
    <property type="evidence" value="ECO:0007669"/>
    <property type="project" value="TreeGrafter"/>
</dbReference>
<dbReference type="GO" id="GO:0005886">
    <property type="term" value="C:plasma membrane"/>
    <property type="evidence" value="ECO:0007669"/>
    <property type="project" value="TreeGrafter"/>
</dbReference>